<name>A0ABU3XJ21_9BACI</name>
<keyword evidence="1" id="KW-0812">Transmembrane</keyword>
<keyword evidence="1" id="KW-1133">Transmembrane helix</keyword>
<comment type="caution">
    <text evidence="2">The sequence shown here is derived from an EMBL/GenBank/DDBJ whole genome shotgun (WGS) entry which is preliminary data.</text>
</comment>
<organism evidence="2 3">
    <name type="scientific">Alkalihalophilus lindianensis</name>
    <dbReference type="NCBI Taxonomy" id="1630542"/>
    <lineage>
        <taxon>Bacteria</taxon>
        <taxon>Bacillati</taxon>
        <taxon>Bacillota</taxon>
        <taxon>Bacilli</taxon>
        <taxon>Bacillales</taxon>
        <taxon>Bacillaceae</taxon>
        <taxon>Alkalihalophilus</taxon>
    </lineage>
</organism>
<gene>
    <name evidence="2" type="ORF">RYX56_25110</name>
</gene>
<dbReference type="Proteomes" id="UP001287282">
    <property type="component" value="Unassembled WGS sequence"/>
</dbReference>
<protein>
    <submittedName>
        <fullName evidence="2">Uncharacterized protein</fullName>
    </submittedName>
</protein>
<evidence type="ECO:0000313" key="2">
    <source>
        <dbReference type="EMBL" id="MDV2687632.1"/>
    </source>
</evidence>
<accession>A0ABU3XJ21</accession>
<proteinExistence type="predicted"/>
<evidence type="ECO:0000256" key="1">
    <source>
        <dbReference type="SAM" id="Phobius"/>
    </source>
</evidence>
<dbReference type="RefSeq" id="WP_317124481.1">
    <property type="nucleotide sequence ID" value="NZ_JAWJBA010000994.1"/>
</dbReference>
<sequence length="79" mass="8421">ALGLTLGISLYGMANLLNLREKVPSFMLGHEEKPLLLLLLSVPIFYLGIEFLTPMIGLNCQSIIGRLGLAAFFAASGAS</sequence>
<keyword evidence="3" id="KW-1185">Reference proteome</keyword>
<keyword evidence="1" id="KW-0472">Membrane</keyword>
<feature type="non-terminal residue" evidence="2">
    <location>
        <position position="79"/>
    </location>
</feature>
<evidence type="ECO:0000313" key="3">
    <source>
        <dbReference type="Proteomes" id="UP001287282"/>
    </source>
</evidence>
<feature type="non-terminal residue" evidence="2">
    <location>
        <position position="1"/>
    </location>
</feature>
<reference evidence="2 3" key="1">
    <citation type="submission" date="2023-10" db="EMBL/GenBank/DDBJ databases">
        <title>Screening of Alkalihalobacillus lindianensis BZ-TG-R113 and Its Alleviation of Salt Stress on Rapeseed Growth.</title>
        <authorList>
            <person name="Zhao B."/>
            <person name="Guo T."/>
        </authorList>
    </citation>
    <scope>NUCLEOTIDE SEQUENCE [LARGE SCALE GENOMIC DNA]</scope>
    <source>
        <strain evidence="2 3">BZ-TG-R113</strain>
    </source>
</reference>
<dbReference type="EMBL" id="JAWJBA010000994">
    <property type="protein sequence ID" value="MDV2687632.1"/>
    <property type="molecule type" value="Genomic_DNA"/>
</dbReference>
<feature type="transmembrane region" description="Helical" evidence="1">
    <location>
        <begin position="35"/>
        <end position="58"/>
    </location>
</feature>